<name>A0A4R6G582_9BURK</name>
<feature type="transmembrane region" description="Helical" evidence="5">
    <location>
        <begin position="57"/>
        <end position="83"/>
    </location>
</feature>
<feature type="transmembrane region" description="Helical" evidence="5">
    <location>
        <begin position="103"/>
        <end position="122"/>
    </location>
</feature>
<gene>
    <name evidence="7" type="ORF">EV677_1612</name>
</gene>
<feature type="transmembrane region" description="Helical" evidence="5">
    <location>
        <begin position="386"/>
        <end position="406"/>
    </location>
</feature>
<evidence type="ECO:0000256" key="4">
    <source>
        <dbReference type="ARBA" id="ARBA00023136"/>
    </source>
</evidence>
<proteinExistence type="predicted"/>
<sequence>MQTESSIAGVGSKVHARWVPAASDAYAVLTVIVLALVMGIIVPFYTDVMDYKLARLLALPAVLVFGFLLIFNRLLLLTLIILFRSTGDVILESTRFSIGGYETGVGGLINLCVIMLACMLVFEKPVRLPKKMTLSWVPFLLVALFGVVISPEKGDAIRTYLTLLSYFAMFVIAFYFVHSGKDFRHCIKLVLWSSVVPALYALVDVALNGAAGGAEGFRLQSTFTHPNIFAFYLTLMIPLILYVLKDKVAPLKSGSRIVLTLYMFYLLALLVLTQTRSAWLALMIVFIAYALLFERRYLLYLMLLPVAALMIPEIRDRLMDLGSGTAAVGYAKLNSFAWRLSIWESGLQWMRPGHYVFGYGLEAFRHYSQTFFPAANHMNWGAHNVYVQWFFDAGLLGLSAYLFLYARVAMMLKSLVKIDKLAAFVTLSLVFTYLVVSSSDNIFGYLVFNWYFWFSVGIGCALAASELPQIKKPRVALRHASHIPAEPYLHSTSMPRQP</sequence>
<dbReference type="PANTHER" id="PTHR37422:SF13">
    <property type="entry name" value="LIPOPOLYSACCHARIDE BIOSYNTHESIS PROTEIN PA4999-RELATED"/>
    <property type="match status" value="1"/>
</dbReference>
<feature type="transmembrane region" description="Helical" evidence="5">
    <location>
        <begin position="256"/>
        <end position="272"/>
    </location>
</feature>
<dbReference type="PANTHER" id="PTHR37422">
    <property type="entry name" value="TEICHURONIC ACID BIOSYNTHESIS PROTEIN TUAE"/>
    <property type="match status" value="1"/>
</dbReference>
<dbReference type="RefSeq" id="WP_112993065.1">
    <property type="nucleotide sequence ID" value="NZ_PTLZ01000005.1"/>
</dbReference>
<keyword evidence="2 5" id="KW-0812">Transmembrane</keyword>
<feature type="transmembrane region" description="Helical" evidence="5">
    <location>
        <begin position="157"/>
        <end position="177"/>
    </location>
</feature>
<dbReference type="OrthoDB" id="5862403at2"/>
<accession>A0A4R6G582</accession>
<reference evidence="7 8" key="1">
    <citation type="submission" date="2019-03" db="EMBL/GenBank/DDBJ databases">
        <title>Genomic Encyclopedia of Type Strains, Phase IV (KMG-IV): sequencing the most valuable type-strain genomes for metagenomic binning, comparative biology and taxonomic classification.</title>
        <authorList>
            <person name="Goeker M."/>
        </authorList>
    </citation>
    <scope>NUCLEOTIDE SEQUENCE [LARGE SCALE GENOMIC DNA]</scope>
    <source>
        <strain evidence="7 8">DSM 18555</strain>
    </source>
</reference>
<comment type="caution">
    <text evidence="7">The sequence shown here is derived from an EMBL/GenBank/DDBJ whole genome shotgun (WGS) entry which is preliminary data.</text>
</comment>
<evidence type="ECO:0000313" key="8">
    <source>
        <dbReference type="Proteomes" id="UP000294737"/>
    </source>
</evidence>
<feature type="transmembrane region" description="Helical" evidence="5">
    <location>
        <begin position="189"/>
        <end position="207"/>
    </location>
</feature>
<dbReference type="Proteomes" id="UP000294737">
    <property type="component" value="Unassembled WGS sequence"/>
</dbReference>
<dbReference type="AlphaFoldDB" id="A0A4R6G582"/>
<dbReference type="EMBL" id="SNWF01000005">
    <property type="protein sequence ID" value="TDN89553.1"/>
    <property type="molecule type" value="Genomic_DNA"/>
</dbReference>
<keyword evidence="3 5" id="KW-1133">Transmembrane helix</keyword>
<feature type="transmembrane region" description="Helical" evidence="5">
    <location>
        <begin position="418"/>
        <end position="436"/>
    </location>
</feature>
<evidence type="ECO:0000256" key="2">
    <source>
        <dbReference type="ARBA" id="ARBA00022692"/>
    </source>
</evidence>
<keyword evidence="4 5" id="KW-0472">Membrane</keyword>
<keyword evidence="8" id="KW-1185">Reference proteome</keyword>
<dbReference type="GO" id="GO:0016874">
    <property type="term" value="F:ligase activity"/>
    <property type="evidence" value="ECO:0007669"/>
    <property type="project" value="UniProtKB-KW"/>
</dbReference>
<dbReference type="InterPro" id="IPR051533">
    <property type="entry name" value="WaaL-like"/>
</dbReference>
<feature type="transmembrane region" description="Helical" evidence="5">
    <location>
        <begin position="298"/>
        <end position="314"/>
    </location>
</feature>
<evidence type="ECO:0000313" key="7">
    <source>
        <dbReference type="EMBL" id="TDN89553.1"/>
    </source>
</evidence>
<feature type="transmembrane region" description="Helical" evidence="5">
    <location>
        <begin position="227"/>
        <end position="244"/>
    </location>
</feature>
<keyword evidence="7" id="KW-0436">Ligase</keyword>
<organism evidence="7 8">
    <name type="scientific">Herminiimonas fonticola</name>
    <dbReference type="NCBI Taxonomy" id="303380"/>
    <lineage>
        <taxon>Bacteria</taxon>
        <taxon>Pseudomonadati</taxon>
        <taxon>Pseudomonadota</taxon>
        <taxon>Betaproteobacteria</taxon>
        <taxon>Burkholderiales</taxon>
        <taxon>Oxalobacteraceae</taxon>
        <taxon>Herminiimonas</taxon>
    </lineage>
</organism>
<feature type="transmembrane region" description="Helical" evidence="5">
    <location>
        <begin position="134"/>
        <end position="151"/>
    </location>
</feature>
<evidence type="ECO:0000256" key="5">
    <source>
        <dbReference type="SAM" id="Phobius"/>
    </source>
</evidence>
<evidence type="ECO:0000256" key="1">
    <source>
        <dbReference type="ARBA" id="ARBA00004141"/>
    </source>
</evidence>
<feature type="transmembrane region" description="Helical" evidence="5">
    <location>
        <begin position="442"/>
        <end position="464"/>
    </location>
</feature>
<feature type="transmembrane region" description="Helical" evidence="5">
    <location>
        <begin position="278"/>
        <end position="293"/>
    </location>
</feature>
<protein>
    <submittedName>
        <fullName evidence="7">O-antigen ligase</fullName>
    </submittedName>
</protein>
<dbReference type="Pfam" id="PF04932">
    <property type="entry name" value="Wzy_C"/>
    <property type="match status" value="1"/>
</dbReference>
<evidence type="ECO:0000256" key="3">
    <source>
        <dbReference type="ARBA" id="ARBA00022989"/>
    </source>
</evidence>
<dbReference type="GO" id="GO:0016020">
    <property type="term" value="C:membrane"/>
    <property type="evidence" value="ECO:0007669"/>
    <property type="project" value="UniProtKB-SubCell"/>
</dbReference>
<feature type="domain" description="O-antigen ligase-related" evidence="6">
    <location>
        <begin position="262"/>
        <end position="402"/>
    </location>
</feature>
<dbReference type="InterPro" id="IPR007016">
    <property type="entry name" value="O-antigen_ligase-rel_domated"/>
</dbReference>
<comment type="subcellular location">
    <subcellularLocation>
        <location evidence="1">Membrane</location>
        <topology evidence="1">Multi-pass membrane protein</topology>
    </subcellularLocation>
</comment>
<feature type="transmembrane region" description="Helical" evidence="5">
    <location>
        <begin position="25"/>
        <end position="45"/>
    </location>
</feature>
<evidence type="ECO:0000259" key="6">
    <source>
        <dbReference type="Pfam" id="PF04932"/>
    </source>
</evidence>